<dbReference type="Proteomes" id="UP001562425">
    <property type="component" value="Unassembled WGS sequence"/>
</dbReference>
<comment type="caution">
    <text evidence="6">The sequence shown here is derived from an EMBL/GenBank/DDBJ whole genome shotgun (WGS) entry which is preliminary data.</text>
</comment>
<dbReference type="PANTHER" id="PTHR24329:SF569">
    <property type="entry name" value="IP01065P"/>
    <property type="match status" value="1"/>
</dbReference>
<feature type="region of interest" description="Disordered" evidence="4">
    <location>
        <begin position="160"/>
        <end position="202"/>
    </location>
</feature>
<dbReference type="InterPro" id="IPR001356">
    <property type="entry name" value="HD"/>
</dbReference>
<evidence type="ECO:0000256" key="4">
    <source>
        <dbReference type="SAM" id="MobiDB-lite"/>
    </source>
</evidence>
<keyword evidence="2 3" id="KW-0539">Nucleus</keyword>
<feature type="compositionally biased region" description="Low complexity" evidence="4">
    <location>
        <begin position="114"/>
        <end position="125"/>
    </location>
</feature>
<evidence type="ECO:0000259" key="5">
    <source>
        <dbReference type="PROSITE" id="PS50071"/>
    </source>
</evidence>
<evidence type="ECO:0000313" key="7">
    <source>
        <dbReference type="Proteomes" id="UP001562425"/>
    </source>
</evidence>
<dbReference type="PROSITE" id="PS50071">
    <property type="entry name" value="HOMEOBOX_2"/>
    <property type="match status" value="1"/>
</dbReference>
<dbReference type="InterPro" id="IPR009057">
    <property type="entry name" value="Homeodomain-like_sf"/>
</dbReference>
<dbReference type="GO" id="GO:0005634">
    <property type="term" value="C:nucleus"/>
    <property type="evidence" value="ECO:0007669"/>
    <property type="project" value="UniProtKB-SubCell"/>
</dbReference>
<comment type="subcellular location">
    <subcellularLocation>
        <location evidence="1 2 3">Nucleus</location>
    </subcellularLocation>
</comment>
<dbReference type="GO" id="GO:0003677">
    <property type="term" value="F:DNA binding"/>
    <property type="evidence" value="ECO:0007669"/>
    <property type="project" value="UniProtKB-UniRule"/>
</dbReference>
<keyword evidence="2 3" id="KW-0238">DNA-binding</keyword>
<dbReference type="AlphaFoldDB" id="A0ABD1D0T7"/>
<feature type="domain" description="Homeobox" evidence="5">
    <location>
        <begin position="22"/>
        <end position="70"/>
    </location>
</feature>
<feature type="region of interest" description="Disordered" evidence="4">
    <location>
        <begin position="72"/>
        <end position="137"/>
    </location>
</feature>
<name>A0ABD1D0T7_CULPP</name>
<dbReference type="SUPFAM" id="SSF46689">
    <property type="entry name" value="Homeodomain-like"/>
    <property type="match status" value="1"/>
</dbReference>
<feature type="compositionally biased region" description="Basic and acidic residues" evidence="4">
    <location>
        <begin position="87"/>
        <end position="100"/>
    </location>
</feature>
<evidence type="ECO:0000256" key="3">
    <source>
        <dbReference type="RuleBase" id="RU000682"/>
    </source>
</evidence>
<accession>A0ABD1D0T7</accession>
<protein>
    <recommendedName>
        <fullName evidence="5">Homeobox domain-containing protein</fullName>
    </recommendedName>
</protein>
<keyword evidence="7" id="KW-1185">Reference proteome</keyword>
<proteinExistence type="predicted"/>
<reference evidence="6 7" key="1">
    <citation type="submission" date="2024-05" db="EMBL/GenBank/DDBJ databases">
        <title>Culex pipiens pipiens assembly and annotation.</title>
        <authorList>
            <person name="Alout H."/>
            <person name="Durand T."/>
        </authorList>
    </citation>
    <scope>NUCLEOTIDE SEQUENCE [LARGE SCALE GENOMIC DNA]</scope>
    <source>
        <strain evidence="6">HA-2024</strain>
        <tissue evidence="6">Whole body</tissue>
    </source>
</reference>
<evidence type="ECO:0000313" key="6">
    <source>
        <dbReference type="EMBL" id="KAL1386750.1"/>
    </source>
</evidence>
<feature type="DNA-binding region" description="Homeobox" evidence="2">
    <location>
        <begin position="24"/>
        <end position="71"/>
    </location>
</feature>
<keyword evidence="2 3" id="KW-0371">Homeobox</keyword>
<organism evidence="6 7">
    <name type="scientific">Culex pipiens pipiens</name>
    <name type="common">Northern house mosquito</name>
    <dbReference type="NCBI Taxonomy" id="38569"/>
    <lineage>
        <taxon>Eukaryota</taxon>
        <taxon>Metazoa</taxon>
        <taxon>Ecdysozoa</taxon>
        <taxon>Arthropoda</taxon>
        <taxon>Hexapoda</taxon>
        <taxon>Insecta</taxon>
        <taxon>Pterygota</taxon>
        <taxon>Neoptera</taxon>
        <taxon>Endopterygota</taxon>
        <taxon>Diptera</taxon>
        <taxon>Nematocera</taxon>
        <taxon>Culicoidea</taxon>
        <taxon>Culicidae</taxon>
        <taxon>Culicinae</taxon>
        <taxon>Culicini</taxon>
        <taxon>Culex</taxon>
        <taxon>Culex</taxon>
    </lineage>
</organism>
<gene>
    <name evidence="6" type="ORF">pipiens_012834</name>
</gene>
<feature type="compositionally biased region" description="Polar residues" evidence="4">
    <location>
        <begin position="186"/>
        <end position="202"/>
    </location>
</feature>
<dbReference type="SMART" id="SM00389">
    <property type="entry name" value="HOX"/>
    <property type="match status" value="1"/>
</dbReference>
<sequence>MAGPFLSPLPGDLLTEYMFGRRRQRRNRTTFTPQQLQELETLFQKTHYPDVFLREEVALRISLSEARVQVINPQNPASANNNNPPSKKPDDAESPPKEPEFTLMHPAFQGPNGGTNNNNNNNPGNFPETAKRMEASGNPMYQNGTLPPLRDDRTLYHAMQSSAKIMNHAEDSNSSDLSDGSEEIDLTTNGGCIDYSSSSKQN</sequence>
<dbReference type="EMBL" id="JBEHCU010008213">
    <property type="protein sequence ID" value="KAL1386750.1"/>
    <property type="molecule type" value="Genomic_DNA"/>
</dbReference>
<dbReference type="Pfam" id="PF00046">
    <property type="entry name" value="Homeodomain"/>
    <property type="match status" value="1"/>
</dbReference>
<feature type="compositionally biased region" description="Low complexity" evidence="4">
    <location>
        <begin position="72"/>
        <end position="85"/>
    </location>
</feature>
<dbReference type="Gene3D" id="1.10.10.60">
    <property type="entry name" value="Homeodomain-like"/>
    <property type="match status" value="1"/>
</dbReference>
<dbReference type="PANTHER" id="PTHR24329">
    <property type="entry name" value="HOMEOBOX PROTEIN ARISTALESS"/>
    <property type="match status" value="1"/>
</dbReference>
<dbReference type="InterPro" id="IPR050649">
    <property type="entry name" value="Paired_Homeobox_TFs"/>
</dbReference>
<evidence type="ECO:0000256" key="1">
    <source>
        <dbReference type="ARBA" id="ARBA00004123"/>
    </source>
</evidence>
<evidence type="ECO:0000256" key="2">
    <source>
        <dbReference type="PROSITE-ProRule" id="PRU00108"/>
    </source>
</evidence>
<dbReference type="CDD" id="cd00086">
    <property type="entry name" value="homeodomain"/>
    <property type="match status" value="1"/>
</dbReference>